<reference evidence="7" key="1">
    <citation type="journal article" date="2019" name="Int. J. Syst. Evol. Microbiol.">
        <title>The Global Catalogue of Microorganisms (GCM) 10K type strain sequencing project: providing services to taxonomists for standard genome sequencing and annotation.</title>
        <authorList>
            <consortium name="The Broad Institute Genomics Platform"/>
            <consortium name="The Broad Institute Genome Sequencing Center for Infectious Disease"/>
            <person name="Wu L."/>
            <person name="Ma J."/>
        </authorList>
    </citation>
    <scope>NUCLEOTIDE SEQUENCE [LARGE SCALE GENOMIC DNA]</scope>
    <source>
        <strain evidence="7">CCUG 55609</strain>
    </source>
</reference>
<feature type="signal peptide" evidence="4">
    <location>
        <begin position="1"/>
        <end position="38"/>
    </location>
</feature>
<evidence type="ECO:0000256" key="1">
    <source>
        <dbReference type="ARBA" id="ARBA00001561"/>
    </source>
</evidence>
<comment type="caution">
    <text evidence="6">The sequence shown here is derived from an EMBL/GenBank/DDBJ whole genome shotgun (WGS) entry which is preliminary data.</text>
</comment>
<evidence type="ECO:0000256" key="3">
    <source>
        <dbReference type="ARBA" id="ARBA00022801"/>
    </source>
</evidence>
<name>A0ABW3YU65_MYCRA</name>
<dbReference type="SUPFAM" id="SSF53187">
    <property type="entry name" value="Zn-dependent exopeptidases"/>
    <property type="match status" value="1"/>
</dbReference>
<dbReference type="PANTHER" id="PTHR30404:SF0">
    <property type="entry name" value="N-ACETYLMURAMOYL-L-ALANINE AMIDASE AMIC"/>
    <property type="match status" value="1"/>
</dbReference>
<sequence length="431" mass="45653">MLRGGQVRQVAGKALRPLTVAALVLAAALAGFSKSAVAAEPVVTTASIPVADAPLLAFSGRVAGDDTRTRLVIDFDRRPDVSVHYVANPYRILLDLPETVFSLPKDDVAARGVFSDIRYGAMAAGRSRIVLTARDPVRVVVSDVREEEAGGSYRLIVDAEVVTDAAFSELLAGQTWKDAAAIPAASGGDQLLPGAATGGSGSFVVAVDAGHGGIDNGAQGAVTGTNEKVLTLAFARELTTALNKLPSMQAFMTREKDEFLSLPQRVQLARSRGANLLISVHADTLRQKDIRGATVYTISDKASDSLAANLAERENLSDEIAGMTLEGEPAEVADILIDLTRRETQAFSISLAKEVVGAFEGKVNLINNPHRHAGFRVLKAPDVPSVLLELGFLSNKEDEQLLLDPAWQKKVAELLAQAVQRYRSTVVANGG</sequence>
<dbReference type="Pfam" id="PF01520">
    <property type="entry name" value="Amidase_3"/>
    <property type="match status" value="1"/>
</dbReference>
<dbReference type="EMBL" id="JBHTNF010000001">
    <property type="protein sequence ID" value="MFD1327029.1"/>
    <property type="molecule type" value="Genomic_DNA"/>
</dbReference>
<dbReference type="EC" id="3.5.1.28" evidence="2"/>
<accession>A0ABW3YU65</accession>
<keyword evidence="3" id="KW-0378">Hydrolase</keyword>
<dbReference type="InterPro" id="IPR050695">
    <property type="entry name" value="N-acetylmuramoyl_amidase_3"/>
</dbReference>
<feature type="domain" description="MurNAc-LAA" evidence="5">
    <location>
        <begin position="266"/>
        <end position="420"/>
    </location>
</feature>
<dbReference type="InterPro" id="IPR002508">
    <property type="entry name" value="MurNAc-LAA_cat"/>
</dbReference>
<evidence type="ECO:0000259" key="5">
    <source>
        <dbReference type="SMART" id="SM00646"/>
    </source>
</evidence>
<evidence type="ECO:0000256" key="2">
    <source>
        <dbReference type="ARBA" id="ARBA00011901"/>
    </source>
</evidence>
<dbReference type="InterPro" id="IPR021731">
    <property type="entry name" value="AMIN_dom"/>
</dbReference>
<proteinExistence type="predicted"/>
<keyword evidence="7" id="KW-1185">Reference proteome</keyword>
<keyword evidence="4" id="KW-0732">Signal</keyword>
<evidence type="ECO:0000313" key="7">
    <source>
        <dbReference type="Proteomes" id="UP001597173"/>
    </source>
</evidence>
<dbReference type="Pfam" id="PF11741">
    <property type="entry name" value="AMIN"/>
    <property type="match status" value="1"/>
</dbReference>
<dbReference type="Gene3D" id="3.40.630.40">
    <property type="entry name" value="Zn-dependent exopeptidases"/>
    <property type="match status" value="1"/>
</dbReference>
<dbReference type="Proteomes" id="UP001597173">
    <property type="component" value="Unassembled WGS sequence"/>
</dbReference>
<evidence type="ECO:0000313" key="6">
    <source>
        <dbReference type="EMBL" id="MFD1327029.1"/>
    </source>
</evidence>
<dbReference type="SMART" id="SM00646">
    <property type="entry name" value="Ami_3"/>
    <property type="match status" value="1"/>
</dbReference>
<dbReference type="CDD" id="cd02696">
    <property type="entry name" value="MurNAc-LAA"/>
    <property type="match status" value="1"/>
</dbReference>
<evidence type="ECO:0000256" key="4">
    <source>
        <dbReference type="SAM" id="SignalP"/>
    </source>
</evidence>
<dbReference type="Gene3D" id="2.60.40.3500">
    <property type="match status" value="1"/>
</dbReference>
<comment type="catalytic activity">
    <reaction evidence="1">
        <text>Hydrolyzes the link between N-acetylmuramoyl residues and L-amino acid residues in certain cell-wall glycopeptides.</text>
        <dbReference type="EC" id="3.5.1.28"/>
    </reaction>
</comment>
<dbReference type="PANTHER" id="PTHR30404">
    <property type="entry name" value="N-ACETYLMURAMOYL-L-ALANINE AMIDASE"/>
    <property type="match status" value="1"/>
</dbReference>
<dbReference type="RefSeq" id="WP_374837447.1">
    <property type="nucleotide sequence ID" value="NZ_JBHEEW010000004.1"/>
</dbReference>
<protein>
    <recommendedName>
        <fullName evidence="2">N-acetylmuramoyl-L-alanine amidase</fullName>
        <ecNumber evidence="2">3.5.1.28</ecNumber>
    </recommendedName>
</protein>
<feature type="chain" id="PRO_5045732983" description="N-acetylmuramoyl-L-alanine amidase" evidence="4">
    <location>
        <begin position="39"/>
        <end position="431"/>
    </location>
</feature>
<gene>
    <name evidence="6" type="ORF">ACFQ33_03885</name>
</gene>
<organism evidence="6 7">
    <name type="scientific">Mycoplana ramosa</name>
    <name type="common">Mycoplana bullata</name>
    <dbReference type="NCBI Taxonomy" id="40837"/>
    <lineage>
        <taxon>Bacteria</taxon>
        <taxon>Pseudomonadati</taxon>
        <taxon>Pseudomonadota</taxon>
        <taxon>Alphaproteobacteria</taxon>
        <taxon>Hyphomicrobiales</taxon>
        <taxon>Rhizobiaceae</taxon>
        <taxon>Mycoplana</taxon>
    </lineage>
</organism>